<keyword evidence="2" id="KW-0503">Monooxygenase</keyword>
<proteinExistence type="predicted"/>
<accession>A0ABW8KW08</accession>
<dbReference type="Proteomes" id="UP001620262">
    <property type="component" value="Unassembled WGS sequence"/>
</dbReference>
<evidence type="ECO:0000313" key="3">
    <source>
        <dbReference type="Proteomes" id="UP001620262"/>
    </source>
</evidence>
<gene>
    <name evidence="2" type="ORF">ACI2JU_08880</name>
</gene>
<dbReference type="InterPro" id="IPR050744">
    <property type="entry name" value="AI-2_Isomerase_LsrG"/>
</dbReference>
<dbReference type="Gene3D" id="3.30.70.100">
    <property type="match status" value="1"/>
</dbReference>
<dbReference type="RefSeq" id="WP_149982864.1">
    <property type="nucleotide sequence ID" value="NZ_CABVLM010000014.1"/>
</dbReference>
<evidence type="ECO:0000259" key="1">
    <source>
        <dbReference type="PROSITE" id="PS51725"/>
    </source>
</evidence>
<dbReference type="GO" id="GO:0004497">
    <property type="term" value="F:monooxygenase activity"/>
    <property type="evidence" value="ECO:0007669"/>
    <property type="project" value="UniProtKB-KW"/>
</dbReference>
<evidence type="ECO:0000313" key="2">
    <source>
        <dbReference type="EMBL" id="MFK3863988.1"/>
    </source>
</evidence>
<dbReference type="EMBL" id="JBJDOT010000009">
    <property type="protein sequence ID" value="MFK3863988.1"/>
    <property type="molecule type" value="Genomic_DNA"/>
</dbReference>
<dbReference type="InterPro" id="IPR007138">
    <property type="entry name" value="ABM_dom"/>
</dbReference>
<dbReference type="PROSITE" id="PS51725">
    <property type="entry name" value="ABM"/>
    <property type="match status" value="1"/>
</dbReference>
<comment type="caution">
    <text evidence="2">The sequence shown here is derived from an EMBL/GenBank/DDBJ whole genome shotgun (WGS) entry which is preliminary data.</text>
</comment>
<dbReference type="PANTHER" id="PTHR33336:SF15">
    <property type="entry name" value="ABM DOMAIN-CONTAINING PROTEIN"/>
    <property type="match status" value="1"/>
</dbReference>
<protein>
    <submittedName>
        <fullName evidence="2">Quinol monooxygenase</fullName>
        <ecNumber evidence="2">1.-.-.-</ecNumber>
    </submittedName>
</protein>
<keyword evidence="3" id="KW-1185">Reference proteome</keyword>
<dbReference type="PANTHER" id="PTHR33336">
    <property type="entry name" value="QUINOL MONOOXYGENASE YGIN-RELATED"/>
    <property type="match status" value="1"/>
</dbReference>
<dbReference type="EC" id="1.-.-.-" evidence="2"/>
<dbReference type="SUPFAM" id="SSF54909">
    <property type="entry name" value="Dimeric alpha+beta barrel"/>
    <property type="match status" value="1"/>
</dbReference>
<sequence length="95" mass="10639">MLTVIAMLSCKNADAATLLSALDNLQKLSRKEVGCLRYELAVKNNDTQTDYIVTEQWATNEHFEEHKLAPHFKTFGEQAGALLTHSNIDVYKTIG</sequence>
<name>A0ABW8KW08_9GAMM</name>
<reference evidence="2 3" key="1">
    <citation type="submission" date="2024-11" db="EMBL/GenBank/DDBJ databases">
        <title>The Natural Products Discovery Center: Release of the First 8490 Sequenced Strains for Exploring Actinobacteria Biosynthetic Diversity.</title>
        <authorList>
            <person name="Kalkreuter E."/>
            <person name="Kautsar S.A."/>
            <person name="Yang D."/>
            <person name="Bader C.D."/>
            <person name="Teijaro C.N."/>
            <person name="Fluegel L."/>
            <person name="Davis C.M."/>
            <person name="Simpson J.R."/>
            <person name="Lauterbach L."/>
            <person name="Steele A.D."/>
            <person name="Gui C."/>
            <person name="Meng S."/>
            <person name="Li G."/>
            <person name="Viehrig K."/>
            <person name="Ye F."/>
            <person name="Su P."/>
            <person name="Kiefer A.F."/>
            <person name="Nichols A."/>
            <person name="Cepeda A.J."/>
            <person name="Yan W."/>
            <person name="Fan B."/>
            <person name="Jiang Y."/>
            <person name="Adhikari A."/>
            <person name="Zheng C.-J."/>
            <person name="Schuster L."/>
            <person name="Cowan T.M."/>
            <person name="Smanski M.J."/>
            <person name="Chevrette M.G."/>
            <person name="De Carvalho L.P.S."/>
            <person name="Shen B."/>
        </authorList>
    </citation>
    <scope>NUCLEOTIDE SEQUENCE [LARGE SCALE GENOMIC DNA]</scope>
    <source>
        <strain evidence="2 3">NPDC078403</strain>
    </source>
</reference>
<keyword evidence="2" id="KW-0560">Oxidoreductase</keyword>
<feature type="domain" description="ABM" evidence="1">
    <location>
        <begin position="2"/>
        <end position="91"/>
    </location>
</feature>
<organism evidence="2 3">
    <name type="scientific">Pseudoalteromonas rhizosphaerae</name>
    <dbReference type="NCBI Taxonomy" id="2518973"/>
    <lineage>
        <taxon>Bacteria</taxon>
        <taxon>Pseudomonadati</taxon>
        <taxon>Pseudomonadota</taxon>
        <taxon>Gammaproteobacteria</taxon>
        <taxon>Alteromonadales</taxon>
        <taxon>Pseudoalteromonadaceae</taxon>
        <taxon>Pseudoalteromonas</taxon>
    </lineage>
</organism>
<dbReference type="InterPro" id="IPR011008">
    <property type="entry name" value="Dimeric_a/b-barrel"/>
</dbReference>
<dbReference type="Pfam" id="PF03992">
    <property type="entry name" value="ABM"/>
    <property type="match status" value="1"/>
</dbReference>